<dbReference type="GO" id="GO:0016853">
    <property type="term" value="F:isomerase activity"/>
    <property type="evidence" value="ECO:0007669"/>
    <property type="project" value="UniProtKB-KW"/>
</dbReference>
<dbReference type="AlphaFoldDB" id="A0A3A5LEM4"/>
<comment type="caution">
    <text evidence="1">The sequence shown here is derived from an EMBL/GenBank/DDBJ whole genome shotgun (WGS) entry which is preliminary data.</text>
</comment>
<dbReference type="Proteomes" id="UP000270757">
    <property type="component" value="Unassembled WGS sequence"/>
</dbReference>
<sequence>MLYLIKFFNFFINFIKLYFPEKNYLYRVEEINECTNQVVISCHGKGVTIITTIEDIGQDKYIICSLPPHQACWLGYYFGKNWNVRKEFGNKLYTDESEIYCDKNSDYRIIYQDRYGEITYQNSYTGLVSKMDPIELAKSKKITLFNASQAFYIGFLAALKNGKDIRKKPQLRTSNKPILKLIKNK</sequence>
<dbReference type="GeneID" id="48948021"/>
<dbReference type="RefSeq" id="WP_115300907.1">
    <property type="nucleotide sequence ID" value="NZ_CAAAIR010000001.1"/>
</dbReference>
<evidence type="ECO:0000313" key="1">
    <source>
        <dbReference type="EMBL" id="RJT49270.1"/>
    </source>
</evidence>
<name>A0A3A5LEM4_9GAMM</name>
<evidence type="ECO:0000313" key="2">
    <source>
        <dbReference type="Proteomes" id="UP000270757"/>
    </source>
</evidence>
<organism evidence="1 2">
    <name type="scientific">Legionella taurinensis</name>
    <dbReference type="NCBI Taxonomy" id="70611"/>
    <lineage>
        <taxon>Bacteria</taxon>
        <taxon>Pseudomonadati</taxon>
        <taxon>Pseudomonadota</taxon>
        <taxon>Gammaproteobacteria</taxon>
        <taxon>Legionellales</taxon>
        <taxon>Legionellaceae</taxon>
        <taxon>Legionella</taxon>
    </lineage>
</organism>
<reference evidence="1 2" key="1">
    <citation type="submission" date="2018-09" db="EMBL/GenBank/DDBJ databases">
        <title>Draft genome sequences of Legionella taurinensis isolated from water samples.</title>
        <authorList>
            <person name="Chakeri A."/>
            <person name="Allerberger F."/>
            <person name="Kundi M."/>
            <person name="Ruppitsch W."/>
            <person name="Schmid D."/>
        </authorList>
    </citation>
    <scope>NUCLEOTIDE SEQUENCE [LARGE SCALE GENOMIC DNA]</scope>
    <source>
        <strain evidence="1 2">4570-18-6</strain>
    </source>
</reference>
<accession>A0A3A5LEM4</accession>
<gene>
    <name evidence="1" type="ORF">D6J04_01050</name>
</gene>
<keyword evidence="1" id="KW-0413">Isomerase</keyword>
<protein>
    <submittedName>
        <fullName evidence="1">Phosphoheptose isomerase</fullName>
    </submittedName>
</protein>
<proteinExistence type="predicted"/>
<dbReference type="EMBL" id="QZWB01000001">
    <property type="protein sequence ID" value="RJT49270.1"/>
    <property type="molecule type" value="Genomic_DNA"/>
</dbReference>